<proteinExistence type="inferred from homology"/>
<dbReference type="Gene3D" id="1.10.287.3610">
    <property type="match status" value="1"/>
</dbReference>
<dbReference type="InterPro" id="IPR033717">
    <property type="entry name" value="UDPK"/>
</dbReference>
<organism evidence="20 21">
    <name type="scientific">Haoranjiania flava</name>
    <dbReference type="NCBI Taxonomy" id="1856322"/>
    <lineage>
        <taxon>Bacteria</taxon>
        <taxon>Pseudomonadati</taxon>
        <taxon>Bacteroidota</taxon>
        <taxon>Chitinophagia</taxon>
        <taxon>Chitinophagales</taxon>
        <taxon>Chitinophagaceae</taxon>
        <taxon>Haoranjiania</taxon>
    </lineage>
</organism>
<feature type="binding site" evidence="17">
    <location>
        <position position="14"/>
    </location>
    <ligand>
        <name>ATP</name>
        <dbReference type="ChEBI" id="CHEBI:30616"/>
    </ligand>
</feature>
<dbReference type="GO" id="GO:0005524">
    <property type="term" value="F:ATP binding"/>
    <property type="evidence" value="ECO:0007669"/>
    <property type="project" value="UniProtKB-KW"/>
</dbReference>
<dbReference type="Pfam" id="PF01219">
    <property type="entry name" value="DAGK_prokar"/>
    <property type="match status" value="1"/>
</dbReference>
<evidence type="ECO:0000256" key="2">
    <source>
        <dbReference type="ARBA" id="ARBA00005967"/>
    </source>
</evidence>
<dbReference type="PANTHER" id="PTHR34299:SF1">
    <property type="entry name" value="DIACYLGLYCEROL KINASE"/>
    <property type="match status" value="1"/>
</dbReference>
<protein>
    <submittedName>
        <fullName evidence="20">Diacylglycerol kinase family protein</fullName>
    </submittedName>
</protein>
<evidence type="ECO:0000256" key="16">
    <source>
        <dbReference type="PIRSR" id="PIRSR600829-2"/>
    </source>
</evidence>
<evidence type="ECO:0000313" key="20">
    <source>
        <dbReference type="EMBL" id="MCU7694842.1"/>
    </source>
</evidence>
<keyword evidence="11" id="KW-0443">Lipid metabolism</keyword>
<dbReference type="GO" id="GO:0046872">
    <property type="term" value="F:metal ion binding"/>
    <property type="evidence" value="ECO:0007669"/>
    <property type="project" value="UniProtKB-KW"/>
</dbReference>
<feature type="transmembrane region" description="Helical" evidence="19">
    <location>
        <begin position="31"/>
        <end position="47"/>
    </location>
</feature>
<feature type="binding site" evidence="18">
    <location>
        <position position="74"/>
    </location>
    <ligand>
        <name>a divalent metal cation</name>
        <dbReference type="ChEBI" id="CHEBI:60240"/>
    </ligand>
</feature>
<accession>A0AAE3LKG3</accession>
<comment type="subcellular location">
    <subcellularLocation>
        <location evidence="1">Cell membrane</location>
        <topology evidence="1">Multi-pass membrane protein</topology>
    </subcellularLocation>
</comment>
<keyword evidence="12 19" id="KW-0472">Membrane</keyword>
<feature type="binding site" evidence="17">
    <location>
        <position position="74"/>
    </location>
    <ligand>
        <name>ATP</name>
        <dbReference type="ChEBI" id="CHEBI:30616"/>
    </ligand>
</feature>
<dbReference type="GO" id="GO:0008654">
    <property type="term" value="P:phospholipid biosynthetic process"/>
    <property type="evidence" value="ECO:0007669"/>
    <property type="project" value="UniProtKB-KW"/>
</dbReference>
<dbReference type="Proteomes" id="UP001209317">
    <property type="component" value="Unassembled WGS sequence"/>
</dbReference>
<feature type="binding site" evidence="17">
    <location>
        <begin position="92"/>
        <end position="93"/>
    </location>
    <ligand>
        <name>ATP</name>
        <dbReference type="ChEBI" id="CHEBI:30616"/>
    </ligand>
</feature>
<evidence type="ECO:0000256" key="10">
    <source>
        <dbReference type="ARBA" id="ARBA00022989"/>
    </source>
</evidence>
<keyword evidence="9 17" id="KW-0067">ATP-binding</keyword>
<keyword evidence="5" id="KW-0808">Transferase</keyword>
<keyword evidence="3" id="KW-1003">Cell membrane</keyword>
<evidence type="ECO:0000256" key="7">
    <source>
        <dbReference type="ARBA" id="ARBA00022741"/>
    </source>
</evidence>
<feature type="transmembrane region" description="Helical" evidence="19">
    <location>
        <begin position="94"/>
        <end position="119"/>
    </location>
</feature>
<evidence type="ECO:0000256" key="17">
    <source>
        <dbReference type="PIRSR" id="PIRSR600829-3"/>
    </source>
</evidence>
<evidence type="ECO:0000256" key="18">
    <source>
        <dbReference type="PIRSR" id="PIRSR600829-4"/>
    </source>
</evidence>
<dbReference type="EMBL" id="JAOTPL010000014">
    <property type="protein sequence ID" value="MCU7694842.1"/>
    <property type="molecule type" value="Genomic_DNA"/>
</dbReference>
<evidence type="ECO:0000256" key="8">
    <source>
        <dbReference type="ARBA" id="ARBA00022777"/>
    </source>
</evidence>
<gene>
    <name evidence="20" type="ORF">OD355_09980</name>
</gene>
<evidence type="ECO:0000256" key="4">
    <source>
        <dbReference type="ARBA" id="ARBA00022516"/>
    </source>
</evidence>
<comment type="cofactor">
    <cofactor evidence="18">
        <name>Mg(2+)</name>
        <dbReference type="ChEBI" id="CHEBI:18420"/>
    </cofactor>
    <text evidence="18">Mn(2+), Zn(2+), Cd(2+) and Co(2+) support activity to lesser extents.</text>
</comment>
<evidence type="ECO:0000256" key="9">
    <source>
        <dbReference type="ARBA" id="ARBA00022840"/>
    </source>
</evidence>
<keyword evidence="18" id="KW-0460">Magnesium</keyword>
<feature type="binding site" evidence="16">
    <location>
        <position position="67"/>
    </location>
    <ligand>
        <name>substrate</name>
    </ligand>
</feature>
<evidence type="ECO:0000256" key="19">
    <source>
        <dbReference type="SAM" id="Phobius"/>
    </source>
</evidence>
<reference evidence="20" key="1">
    <citation type="submission" date="2022-10" db="EMBL/GenBank/DDBJ databases">
        <authorList>
            <person name="Kim H.S."/>
            <person name="Kim J.-S."/>
            <person name="Suh M.K."/>
            <person name="Eom M.K."/>
            <person name="Lee J.-S."/>
        </authorList>
    </citation>
    <scope>NUCLEOTIDE SEQUENCE</scope>
    <source>
        <strain evidence="20">LIP-5</strain>
    </source>
</reference>
<keyword evidence="13" id="KW-0594">Phospholipid biosynthesis</keyword>
<evidence type="ECO:0000313" key="21">
    <source>
        <dbReference type="Proteomes" id="UP001209317"/>
    </source>
</evidence>
<sequence>MKNRKAPFLQSVMYALAGIITFFSKERNGQIQLAVSVIAIVFAWIFSITKTEWLIVLILCAVVMATEMLNTAIEKLCDRVTTDYDEIIKVVKDVSAGAVLLVSLLAVITGLMIFVPYLINCFQ</sequence>
<dbReference type="AlphaFoldDB" id="A0AAE3LKG3"/>
<feature type="binding site" evidence="18">
    <location>
        <position position="26"/>
    </location>
    <ligand>
        <name>a divalent metal cation</name>
        <dbReference type="ChEBI" id="CHEBI:60240"/>
    </ligand>
</feature>
<evidence type="ECO:0000256" key="11">
    <source>
        <dbReference type="ARBA" id="ARBA00023098"/>
    </source>
</evidence>
<dbReference type="InterPro" id="IPR036945">
    <property type="entry name" value="DAGK_sf"/>
</dbReference>
<dbReference type="GO" id="GO:0005886">
    <property type="term" value="C:plasma membrane"/>
    <property type="evidence" value="ECO:0007669"/>
    <property type="project" value="UniProtKB-SubCell"/>
</dbReference>
<keyword evidence="21" id="KW-1185">Reference proteome</keyword>
<keyword evidence="7 17" id="KW-0547">Nucleotide-binding</keyword>
<evidence type="ECO:0000256" key="5">
    <source>
        <dbReference type="ARBA" id="ARBA00022679"/>
    </source>
</evidence>
<feature type="active site" description="Proton acceptor" evidence="15">
    <location>
        <position position="67"/>
    </location>
</feature>
<keyword evidence="18" id="KW-0479">Metal-binding</keyword>
<evidence type="ECO:0000256" key="13">
    <source>
        <dbReference type="ARBA" id="ARBA00023209"/>
    </source>
</evidence>
<feature type="transmembrane region" description="Helical" evidence="19">
    <location>
        <begin position="6"/>
        <end position="24"/>
    </location>
</feature>
<keyword evidence="10 19" id="KW-1133">Transmembrane helix</keyword>
<dbReference type="GO" id="GO:0016301">
    <property type="term" value="F:kinase activity"/>
    <property type="evidence" value="ECO:0007669"/>
    <property type="project" value="UniProtKB-KW"/>
</dbReference>
<comment type="similarity">
    <text evidence="2">Belongs to the bacterial diacylglycerol kinase family.</text>
</comment>
<evidence type="ECO:0000256" key="6">
    <source>
        <dbReference type="ARBA" id="ARBA00022692"/>
    </source>
</evidence>
<keyword evidence="14" id="KW-1208">Phospholipid metabolism</keyword>
<dbReference type="PANTHER" id="PTHR34299">
    <property type="entry name" value="DIACYLGLYCEROL KINASE"/>
    <property type="match status" value="1"/>
</dbReference>
<keyword evidence="4" id="KW-0444">Lipid biosynthesis</keyword>
<evidence type="ECO:0000256" key="12">
    <source>
        <dbReference type="ARBA" id="ARBA00023136"/>
    </source>
</evidence>
<feature type="binding site" evidence="17">
    <location>
        <position position="26"/>
    </location>
    <ligand>
        <name>ATP</name>
        <dbReference type="ChEBI" id="CHEBI:30616"/>
    </ligand>
</feature>
<evidence type="ECO:0000256" key="14">
    <source>
        <dbReference type="ARBA" id="ARBA00023264"/>
    </source>
</evidence>
<dbReference type="InterPro" id="IPR000829">
    <property type="entry name" value="DAGK"/>
</dbReference>
<evidence type="ECO:0000256" key="1">
    <source>
        <dbReference type="ARBA" id="ARBA00004651"/>
    </source>
</evidence>
<comment type="caution">
    <text evidence="20">The sequence shown here is derived from an EMBL/GenBank/DDBJ whole genome shotgun (WGS) entry which is preliminary data.</text>
</comment>
<evidence type="ECO:0000256" key="15">
    <source>
        <dbReference type="PIRSR" id="PIRSR600829-1"/>
    </source>
</evidence>
<name>A0AAE3LKG3_9BACT</name>
<keyword evidence="8 20" id="KW-0418">Kinase</keyword>
<dbReference type="CDD" id="cd14265">
    <property type="entry name" value="UDPK_IM_like"/>
    <property type="match status" value="1"/>
</dbReference>
<evidence type="ECO:0000256" key="3">
    <source>
        <dbReference type="ARBA" id="ARBA00022475"/>
    </source>
</evidence>
<keyword evidence="6 19" id="KW-0812">Transmembrane</keyword>
<dbReference type="RefSeq" id="WP_263038327.1">
    <property type="nucleotide sequence ID" value="NZ_JAOTPL010000014.1"/>
</dbReference>
<feature type="transmembrane region" description="Helical" evidence="19">
    <location>
        <begin position="53"/>
        <end position="73"/>
    </location>
</feature>